<accession>A0A6P2NUN0</accession>
<dbReference type="AlphaFoldDB" id="A0A6P2NUN0"/>
<name>A0A6P2NUN0_9BURK</name>
<sequence>MNAVAERVDHADDCRLSSILEFETSDREVEHLESPPKADKVAHGEFEVDVTKEKVIVAGVGLLAIYHWETSNWGKKIKRLSVERSQADSDNTAQDRYRVVAESSDDSGGKSEVFVNNLSEAEAKVVLKKIELGIKEILGVSALGVHTLEIPCDDGSVVTIASSRALNSKPVLAFLNAALKVVACCVVAFGVLSAWTYFVYDAGQQNGRVRAITERAPGPILPPLLPQVATPQSEAEDDVTEPPTEIQTPKEALAPATRAINKRDRR</sequence>
<reference evidence="3 4" key="1">
    <citation type="submission" date="2019-09" db="EMBL/GenBank/DDBJ databases">
        <authorList>
            <person name="Depoorter E."/>
        </authorList>
    </citation>
    <scope>NUCLEOTIDE SEQUENCE [LARGE SCALE GENOMIC DNA]</scope>
    <source>
        <strain evidence="3">LMG 13014</strain>
    </source>
</reference>
<protein>
    <submittedName>
        <fullName evidence="3">Uncharacterized protein</fullName>
    </submittedName>
</protein>
<evidence type="ECO:0000313" key="3">
    <source>
        <dbReference type="EMBL" id="VWB98303.1"/>
    </source>
</evidence>
<dbReference type="EMBL" id="CABVQC010000033">
    <property type="protein sequence ID" value="VWB98303.1"/>
    <property type="molecule type" value="Genomic_DNA"/>
</dbReference>
<evidence type="ECO:0000256" key="1">
    <source>
        <dbReference type="SAM" id="MobiDB-lite"/>
    </source>
</evidence>
<evidence type="ECO:0000313" key="4">
    <source>
        <dbReference type="Proteomes" id="UP000494261"/>
    </source>
</evidence>
<dbReference type="Proteomes" id="UP000494261">
    <property type="component" value="Unassembled WGS sequence"/>
</dbReference>
<proteinExistence type="predicted"/>
<organism evidence="3 4">
    <name type="scientific">Burkholderia aenigmatica</name>
    <dbReference type="NCBI Taxonomy" id="2015348"/>
    <lineage>
        <taxon>Bacteria</taxon>
        <taxon>Pseudomonadati</taxon>
        <taxon>Pseudomonadota</taxon>
        <taxon>Betaproteobacteria</taxon>
        <taxon>Burkholderiales</taxon>
        <taxon>Burkholderiaceae</taxon>
        <taxon>Burkholderia</taxon>
        <taxon>Burkholderia cepacia complex</taxon>
    </lineage>
</organism>
<keyword evidence="2" id="KW-0472">Membrane</keyword>
<keyword evidence="2" id="KW-1133">Transmembrane helix</keyword>
<feature type="transmembrane region" description="Helical" evidence="2">
    <location>
        <begin position="177"/>
        <end position="200"/>
    </location>
</feature>
<feature type="region of interest" description="Disordered" evidence="1">
    <location>
        <begin position="222"/>
        <end position="266"/>
    </location>
</feature>
<keyword evidence="2" id="KW-0812">Transmembrane</keyword>
<gene>
    <name evidence="3" type="ORF">BLA13014_04599</name>
</gene>
<dbReference type="RefSeq" id="WP_175024195.1">
    <property type="nucleotide sequence ID" value="NZ_CABVQC010000033.1"/>
</dbReference>
<evidence type="ECO:0000256" key="2">
    <source>
        <dbReference type="SAM" id="Phobius"/>
    </source>
</evidence>